<sequence>MHEHGNPRPPLRTGILACSGQEFEAWELALFERLKRHPNLTIAGLVLLPAEARAAPPSGAFRVVSAIDGYLFDPGQKKHALTEAEALASVPRISLEALVDGESSFDILLAHSPMPPGFEPGDFGGEIWEYQFNTDPAGNPELFGFRESLGRAPLTRSAILRRREGGTHEVIASLTTNTKFSGARNAHHAKSNLPALVERELARRWQDSSSGAWSESLPSTEVSTPDSAMTSGELVRYVGHLASNLVHRLGDSMIAKVGGGPGRWSLVVSRGDVLNGGMDDLQELHQPDGEHRADPFLFEKDGHTYVFFECWRTGGAPARICVGRIQGELLVDVEELDFGGIHLSYPFVFETAEGIFMIPETHQRNRVEVWRCTEFPSRWELHATALEGLSPADSVILEWNEQHWLLTSLSSGDILDHCMELHLYRVDGPGLNFVEPHPLNPVVLDTTCARNAGRPFVRDGRLIRPAQITSHGIYGYGLVFMEVTEISMEGYAEKEIRRIEPDREKATTGCHHYDCNGDLFIMDVRRAYGSKLLGAGPIALRVS</sequence>
<accession>A0ABY8FLQ3</accession>
<organism evidence="2 3">
    <name type="scientific">Altererythrobacter arenosus</name>
    <dbReference type="NCBI Taxonomy" id="3032592"/>
    <lineage>
        <taxon>Bacteria</taxon>
        <taxon>Pseudomonadati</taxon>
        <taxon>Pseudomonadota</taxon>
        <taxon>Alphaproteobacteria</taxon>
        <taxon>Sphingomonadales</taxon>
        <taxon>Erythrobacteraceae</taxon>
        <taxon>Altererythrobacter</taxon>
    </lineage>
</organism>
<gene>
    <name evidence="2" type="ORF">P7228_08005</name>
</gene>
<dbReference type="InterPro" id="IPR056442">
    <property type="entry name" value="GINT1_N"/>
</dbReference>
<evidence type="ECO:0000313" key="2">
    <source>
        <dbReference type="EMBL" id="WFL75954.1"/>
    </source>
</evidence>
<protein>
    <recommendedName>
        <fullName evidence="1">Glucosamine inositolphosphorylceramide transferase 1 N-terminal domain-containing protein</fullName>
    </recommendedName>
</protein>
<reference evidence="2 3" key="1">
    <citation type="submission" date="2023-03" db="EMBL/GenBank/DDBJ databases">
        <title>Altererythrobacter sp. CAU 1644 isolated from sand.</title>
        <authorList>
            <person name="Kim W."/>
        </authorList>
    </citation>
    <scope>NUCLEOTIDE SEQUENCE [LARGE SCALE GENOMIC DNA]</scope>
    <source>
        <strain evidence="2 3">CAU 1644</strain>
    </source>
</reference>
<proteinExistence type="predicted"/>
<evidence type="ECO:0000313" key="3">
    <source>
        <dbReference type="Proteomes" id="UP001215827"/>
    </source>
</evidence>
<dbReference type="InterPro" id="IPR023296">
    <property type="entry name" value="Glyco_hydro_beta-prop_sf"/>
</dbReference>
<evidence type="ECO:0000259" key="1">
    <source>
        <dbReference type="Pfam" id="PF24793"/>
    </source>
</evidence>
<name>A0ABY8FLQ3_9SPHN</name>
<dbReference type="RefSeq" id="WP_278014722.1">
    <property type="nucleotide sequence ID" value="NZ_CP121106.1"/>
</dbReference>
<dbReference type="EMBL" id="CP121106">
    <property type="protein sequence ID" value="WFL75954.1"/>
    <property type="molecule type" value="Genomic_DNA"/>
</dbReference>
<dbReference type="Proteomes" id="UP001215827">
    <property type="component" value="Chromosome"/>
</dbReference>
<feature type="domain" description="Glucosamine inositolphosphorylceramide transferase 1 N-terminal" evidence="1">
    <location>
        <begin position="292"/>
        <end position="499"/>
    </location>
</feature>
<keyword evidence="3" id="KW-1185">Reference proteome</keyword>
<dbReference type="Pfam" id="PF24793">
    <property type="entry name" value="GINT1_N"/>
    <property type="match status" value="1"/>
</dbReference>
<dbReference type="SUPFAM" id="SSF75005">
    <property type="entry name" value="Arabinanase/levansucrase/invertase"/>
    <property type="match status" value="1"/>
</dbReference>